<dbReference type="AlphaFoldDB" id="A0A6N9NHU5"/>
<dbReference type="Gene3D" id="2.40.160.130">
    <property type="entry name" value="Capsule assembly protein Wzi"/>
    <property type="match status" value="1"/>
</dbReference>
<keyword evidence="1" id="KW-0732">Signal</keyword>
<evidence type="ECO:0008006" key="4">
    <source>
        <dbReference type="Google" id="ProtNLM"/>
    </source>
</evidence>
<organism evidence="2 3">
    <name type="scientific">Acidiluteibacter ferrifornacis</name>
    <dbReference type="NCBI Taxonomy" id="2692424"/>
    <lineage>
        <taxon>Bacteria</taxon>
        <taxon>Pseudomonadati</taxon>
        <taxon>Bacteroidota</taxon>
        <taxon>Flavobacteriia</taxon>
        <taxon>Flavobacteriales</taxon>
        <taxon>Cryomorphaceae</taxon>
        <taxon>Acidiluteibacter</taxon>
    </lineage>
</organism>
<sequence length="507" mass="58279">MKIAAAFLFSILLTSLTVAQELPLNYSNSLEDRVEMYTYDSIVNYSLKPVVPQFHNYFKPRTVQRKFRSLAARKLFFEHLITIDTADFYVTVDPLFLVEAGVDLDADNSEVLFQNTRGFQLRGNWKNKLTFTSSFYENQAEYPEYLDRYVKTLGVVPGQGRVKTFKDGGYDFAMASARVNYIPNQYLMLSLGQDKHFIGEGYRSFLISDNTFNYPFISAQTNFLNDLFNYLFMIAGMQDLVRVDGFALTENIFRRKTASIKFLEYSPNSKIKIGFYESTISVDALAKQKDGVRKNADYRFLNPIIGLNSLLNGSSDSLYDSNQGLNLTVMPLKNWILYGQLATKDFEFSALAGQMGVGYFGIKGLFLRAEWNESANGVFGDLNASSSQTHYNQHFGHPYGDHFQEILFMANYKKSRFLSEAAVSQTNFYSVNNKSYLIEDVGVNNYKLFSVRAQVGYTVNPATNMQFNMGWMQRFYDIRETPEVFLRNTSYLYISFQTALTNRYRDF</sequence>
<reference evidence="2 3" key="1">
    <citation type="submission" date="2019-12" db="EMBL/GenBank/DDBJ databases">
        <authorList>
            <person name="Zhao J."/>
        </authorList>
    </citation>
    <scope>NUCLEOTIDE SEQUENCE [LARGE SCALE GENOMIC DNA]</scope>
    <source>
        <strain evidence="2 3">S-15</strain>
    </source>
</reference>
<evidence type="ECO:0000256" key="1">
    <source>
        <dbReference type="SAM" id="SignalP"/>
    </source>
</evidence>
<feature type="signal peptide" evidence="1">
    <location>
        <begin position="1"/>
        <end position="19"/>
    </location>
</feature>
<feature type="chain" id="PRO_5026811076" description="Capsule assembly Wzi family protein" evidence="1">
    <location>
        <begin position="20"/>
        <end position="507"/>
    </location>
</feature>
<dbReference type="RefSeq" id="WP_160631265.1">
    <property type="nucleotide sequence ID" value="NZ_WWNE01000003.1"/>
</dbReference>
<dbReference type="InterPro" id="IPR038636">
    <property type="entry name" value="Wzi_sf"/>
</dbReference>
<dbReference type="Proteomes" id="UP000470771">
    <property type="component" value="Unassembled WGS sequence"/>
</dbReference>
<comment type="caution">
    <text evidence="2">The sequence shown here is derived from an EMBL/GenBank/DDBJ whole genome shotgun (WGS) entry which is preliminary data.</text>
</comment>
<dbReference type="EMBL" id="WWNE01000003">
    <property type="protein sequence ID" value="NBG64780.1"/>
    <property type="molecule type" value="Genomic_DNA"/>
</dbReference>
<keyword evidence="3" id="KW-1185">Reference proteome</keyword>
<evidence type="ECO:0000313" key="2">
    <source>
        <dbReference type="EMBL" id="NBG64780.1"/>
    </source>
</evidence>
<gene>
    <name evidence="2" type="ORF">GQN54_01535</name>
</gene>
<evidence type="ECO:0000313" key="3">
    <source>
        <dbReference type="Proteomes" id="UP000470771"/>
    </source>
</evidence>
<protein>
    <recommendedName>
        <fullName evidence="4">Capsule assembly Wzi family protein</fullName>
    </recommendedName>
</protein>
<name>A0A6N9NHU5_9FLAO</name>
<accession>A0A6N9NHU5</accession>
<proteinExistence type="predicted"/>